<feature type="transmembrane region" description="Helical" evidence="8">
    <location>
        <begin position="143"/>
        <end position="163"/>
    </location>
</feature>
<comment type="caution">
    <text evidence="10">The sequence shown here is derived from an EMBL/GenBank/DDBJ whole genome shotgun (WGS) entry which is preliminary data.</text>
</comment>
<dbReference type="InterPro" id="IPR036259">
    <property type="entry name" value="MFS_trans_sf"/>
</dbReference>
<feature type="transmembrane region" description="Helical" evidence="8">
    <location>
        <begin position="306"/>
        <end position="331"/>
    </location>
</feature>
<evidence type="ECO:0000256" key="6">
    <source>
        <dbReference type="ARBA" id="ARBA00022989"/>
    </source>
</evidence>
<dbReference type="PANTHER" id="PTHR43528">
    <property type="entry name" value="ALPHA-KETOGLUTARATE PERMEASE"/>
    <property type="match status" value="1"/>
</dbReference>
<feature type="transmembrane region" description="Helical" evidence="8">
    <location>
        <begin position="281"/>
        <end position="300"/>
    </location>
</feature>
<organism evidence="10 11">
    <name type="scientific">Providencia huaxiensis</name>
    <dbReference type="NCBI Taxonomy" id="2027290"/>
    <lineage>
        <taxon>Bacteria</taxon>
        <taxon>Pseudomonadati</taxon>
        <taxon>Pseudomonadota</taxon>
        <taxon>Gammaproteobacteria</taxon>
        <taxon>Enterobacterales</taxon>
        <taxon>Morganellaceae</taxon>
        <taxon>Providencia</taxon>
    </lineage>
</organism>
<keyword evidence="4 8" id="KW-0812">Transmembrane</keyword>
<dbReference type="Proteomes" id="UP000674270">
    <property type="component" value="Unassembled WGS sequence"/>
</dbReference>
<evidence type="ECO:0000313" key="11">
    <source>
        <dbReference type="Proteomes" id="UP000674270"/>
    </source>
</evidence>
<feature type="transmembrane region" description="Helical" evidence="8">
    <location>
        <begin position="175"/>
        <end position="194"/>
    </location>
</feature>
<keyword evidence="3" id="KW-1003">Cell membrane</keyword>
<proteinExistence type="predicted"/>
<evidence type="ECO:0000256" key="1">
    <source>
        <dbReference type="ARBA" id="ARBA00004651"/>
    </source>
</evidence>
<dbReference type="AlphaFoldDB" id="A0A8I2AK75"/>
<keyword evidence="2" id="KW-0813">Transport</keyword>
<comment type="subcellular location">
    <subcellularLocation>
        <location evidence="1">Cell membrane</location>
        <topology evidence="1">Multi-pass membrane protein</topology>
    </subcellularLocation>
</comment>
<dbReference type="EMBL" id="JAGKLY010000001">
    <property type="protein sequence ID" value="MBQ0266895.1"/>
    <property type="molecule type" value="Genomic_DNA"/>
</dbReference>
<evidence type="ECO:0000256" key="4">
    <source>
        <dbReference type="ARBA" id="ARBA00022692"/>
    </source>
</evidence>
<feature type="transmembrane region" description="Helical" evidence="8">
    <location>
        <begin position="252"/>
        <end position="272"/>
    </location>
</feature>
<protein>
    <submittedName>
        <fullName evidence="10">MFS transporter</fullName>
    </submittedName>
</protein>
<evidence type="ECO:0000256" key="7">
    <source>
        <dbReference type="ARBA" id="ARBA00023136"/>
    </source>
</evidence>
<sequence>MKWKYRFGAVAGNTLEYYDIAVFAAISSYLSAELERLGYNQATEMVWGIFALRFIIRPVGAYIIGRYADSVGKKSALVLTSFITGTATLCMALLPINLLGNYTPIAILILQMALSFSFAGEYPSLITYLFNNSKNNENSRLSAIINGSTAFGIIISLTVVFALEFFLEPEMMQSIGWRVPLFLGVLNIAISFWFRMKLPNNSSEKIKSVPISYMDMFFVFLLTIPGNVLFFVQHVSTAMFLEKMQMIEDRTVWALLLSILLLSFMLICGWLTDKYNILEKVYNLGVIGMVFLSIPIFLLISSQSIILTIISQLIINIYAAMILATTPFMLFKAAKGKVVTLALGFNFTAMLFGGVSPLITTYLANINIAYVGLFLTLCGALRFLIYKKPSKDFEIETKTGS</sequence>
<feature type="transmembrane region" description="Helical" evidence="8">
    <location>
        <begin position="105"/>
        <end position="131"/>
    </location>
</feature>
<evidence type="ECO:0000259" key="9">
    <source>
        <dbReference type="PROSITE" id="PS50850"/>
    </source>
</evidence>
<dbReference type="Gene3D" id="1.20.1250.20">
    <property type="entry name" value="MFS general substrate transporter like domains"/>
    <property type="match status" value="1"/>
</dbReference>
<evidence type="ECO:0000256" key="3">
    <source>
        <dbReference type="ARBA" id="ARBA00022475"/>
    </source>
</evidence>
<accession>A0A8I2AK75</accession>
<evidence type="ECO:0000256" key="8">
    <source>
        <dbReference type="SAM" id="Phobius"/>
    </source>
</evidence>
<evidence type="ECO:0000256" key="5">
    <source>
        <dbReference type="ARBA" id="ARBA00022847"/>
    </source>
</evidence>
<dbReference type="RefSeq" id="WP_004264908.1">
    <property type="nucleotide sequence ID" value="NZ_JAGKLY010000001.1"/>
</dbReference>
<gene>
    <name evidence="10" type="ORF">J7T18_01090</name>
</gene>
<name>A0A8I2AK75_9GAMM</name>
<dbReference type="InterPro" id="IPR051084">
    <property type="entry name" value="H+-coupled_symporters"/>
</dbReference>
<dbReference type="InterPro" id="IPR011701">
    <property type="entry name" value="MFS"/>
</dbReference>
<keyword evidence="6 8" id="KW-1133">Transmembrane helix</keyword>
<feature type="transmembrane region" description="Helical" evidence="8">
    <location>
        <begin position="366"/>
        <end position="385"/>
    </location>
</feature>
<dbReference type="GO" id="GO:0005886">
    <property type="term" value="C:plasma membrane"/>
    <property type="evidence" value="ECO:0007669"/>
    <property type="project" value="UniProtKB-SubCell"/>
</dbReference>
<dbReference type="PROSITE" id="PS50850">
    <property type="entry name" value="MFS"/>
    <property type="match status" value="1"/>
</dbReference>
<dbReference type="GO" id="GO:0015293">
    <property type="term" value="F:symporter activity"/>
    <property type="evidence" value="ECO:0007669"/>
    <property type="project" value="UniProtKB-KW"/>
</dbReference>
<dbReference type="SUPFAM" id="SSF103473">
    <property type="entry name" value="MFS general substrate transporter"/>
    <property type="match status" value="1"/>
</dbReference>
<feature type="transmembrane region" description="Helical" evidence="8">
    <location>
        <begin position="214"/>
        <end position="232"/>
    </location>
</feature>
<feature type="transmembrane region" description="Helical" evidence="8">
    <location>
        <begin position="76"/>
        <end position="99"/>
    </location>
</feature>
<feature type="transmembrane region" description="Helical" evidence="8">
    <location>
        <begin position="338"/>
        <end position="360"/>
    </location>
</feature>
<keyword evidence="7 8" id="KW-0472">Membrane</keyword>
<evidence type="ECO:0000256" key="2">
    <source>
        <dbReference type="ARBA" id="ARBA00022448"/>
    </source>
</evidence>
<feature type="domain" description="Major facilitator superfamily (MFS) profile" evidence="9">
    <location>
        <begin position="5"/>
        <end position="391"/>
    </location>
</feature>
<evidence type="ECO:0000313" key="10">
    <source>
        <dbReference type="EMBL" id="MBQ0266895.1"/>
    </source>
</evidence>
<keyword evidence="5" id="KW-0769">Symport</keyword>
<reference evidence="10" key="1">
    <citation type="submission" date="2021-03" db="EMBL/GenBank/DDBJ databases">
        <authorList>
            <person name="Stanton E."/>
        </authorList>
    </citation>
    <scope>NUCLEOTIDE SEQUENCE</scope>
    <source>
        <strain evidence="10">2020EL-00113</strain>
    </source>
</reference>
<dbReference type="InterPro" id="IPR020846">
    <property type="entry name" value="MFS_dom"/>
</dbReference>
<dbReference type="Pfam" id="PF07690">
    <property type="entry name" value="MFS_1"/>
    <property type="match status" value="1"/>
</dbReference>
<dbReference type="PANTHER" id="PTHR43528:SF1">
    <property type="entry name" value="ALPHA-KETOGLUTARATE PERMEASE"/>
    <property type="match status" value="1"/>
</dbReference>